<evidence type="ECO:0000256" key="3">
    <source>
        <dbReference type="PROSITE-ProRule" id="PRU00169"/>
    </source>
</evidence>
<evidence type="ECO:0000313" key="7">
    <source>
        <dbReference type="Proteomes" id="UP000346198"/>
    </source>
</evidence>
<dbReference type="AlphaFoldDB" id="A0A6C2UR70"/>
<dbReference type="GO" id="GO:0006355">
    <property type="term" value="P:regulation of DNA-templated transcription"/>
    <property type="evidence" value="ECO:0007669"/>
    <property type="project" value="InterPro"/>
</dbReference>
<accession>A0A6C2UR70</accession>
<feature type="domain" description="Response regulatory" evidence="5">
    <location>
        <begin position="7"/>
        <end position="123"/>
    </location>
</feature>
<organism evidence="6 7">
    <name type="scientific">Pontiella sulfatireligans</name>
    <dbReference type="NCBI Taxonomy" id="2750658"/>
    <lineage>
        <taxon>Bacteria</taxon>
        <taxon>Pseudomonadati</taxon>
        <taxon>Kiritimatiellota</taxon>
        <taxon>Kiritimatiellia</taxon>
        <taxon>Kiritimatiellales</taxon>
        <taxon>Pontiellaceae</taxon>
        <taxon>Pontiella</taxon>
    </lineage>
</organism>
<dbReference type="PROSITE" id="PS50043">
    <property type="entry name" value="HTH_LUXR_2"/>
    <property type="match status" value="1"/>
</dbReference>
<keyword evidence="1 3" id="KW-0597">Phosphoprotein</keyword>
<sequence>MTDKVIRVLVVDDNEMMRAGLCEAIGLDPGLDVVGTAGDATEALDLYRKLQPDVVTMDYQMPGENGLKCTERLLQEDPEAKVILISIFDSEEDIWNAVQAGVKGYLTKKAGEVDVLVEAIQQVANGQTFFTGVIAKKLERRSDAPSLTERELEVLKLLANGSSNKEAAVALDISEATVKFHIIHIREKLGAADRTDAVVKGFRRGILRVNDEPI</sequence>
<evidence type="ECO:0000256" key="2">
    <source>
        <dbReference type="ARBA" id="ARBA00023125"/>
    </source>
</evidence>
<dbReference type="SUPFAM" id="SSF52172">
    <property type="entry name" value="CheY-like"/>
    <property type="match status" value="1"/>
</dbReference>
<evidence type="ECO:0000259" key="5">
    <source>
        <dbReference type="PROSITE" id="PS50110"/>
    </source>
</evidence>
<dbReference type="PROSITE" id="PS50110">
    <property type="entry name" value="RESPONSE_REGULATORY"/>
    <property type="match status" value="1"/>
</dbReference>
<dbReference type="EMBL" id="CAAHFH010000002">
    <property type="protein sequence ID" value="VGO22443.1"/>
    <property type="molecule type" value="Genomic_DNA"/>
</dbReference>
<dbReference type="Pfam" id="PF00196">
    <property type="entry name" value="GerE"/>
    <property type="match status" value="1"/>
</dbReference>
<dbReference type="CDD" id="cd17535">
    <property type="entry name" value="REC_NarL-like"/>
    <property type="match status" value="1"/>
</dbReference>
<dbReference type="PRINTS" id="PR00038">
    <property type="entry name" value="HTHLUXR"/>
</dbReference>
<dbReference type="GO" id="GO:0003677">
    <property type="term" value="F:DNA binding"/>
    <property type="evidence" value="ECO:0007669"/>
    <property type="project" value="UniProtKB-KW"/>
</dbReference>
<dbReference type="SMART" id="SM00421">
    <property type="entry name" value="HTH_LUXR"/>
    <property type="match status" value="1"/>
</dbReference>
<keyword evidence="7" id="KW-1185">Reference proteome</keyword>
<dbReference type="InterPro" id="IPR001789">
    <property type="entry name" value="Sig_transdc_resp-reg_receiver"/>
</dbReference>
<feature type="modified residue" description="4-aspartylphosphate" evidence="3">
    <location>
        <position position="58"/>
    </location>
</feature>
<dbReference type="Pfam" id="PF00072">
    <property type="entry name" value="Response_reg"/>
    <property type="match status" value="1"/>
</dbReference>
<dbReference type="SMART" id="SM00448">
    <property type="entry name" value="REC"/>
    <property type="match status" value="1"/>
</dbReference>
<keyword evidence="2" id="KW-0238">DNA-binding</keyword>
<dbReference type="Proteomes" id="UP000346198">
    <property type="component" value="Unassembled WGS sequence"/>
</dbReference>
<dbReference type="InterPro" id="IPR011006">
    <property type="entry name" value="CheY-like_superfamily"/>
</dbReference>
<evidence type="ECO:0000313" key="6">
    <source>
        <dbReference type="EMBL" id="VGO22443.1"/>
    </source>
</evidence>
<feature type="domain" description="HTH luxR-type" evidence="4">
    <location>
        <begin position="140"/>
        <end position="205"/>
    </location>
</feature>
<protein>
    <submittedName>
        <fullName evidence="6">Transcriptional regulatory protein DegU</fullName>
    </submittedName>
</protein>
<dbReference type="GO" id="GO:0000160">
    <property type="term" value="P:phosphorelay signal transduction system"/>
    <property type="evidence" value="ECO:0007669"/>
    <property type="project" value="InterPro"/>
</dbReference>
<dbReference type="InterPro" id="IPR000792">
    <property type="entry name" value="Tscrpt_reg_LuxR_C"/>
</dbReference>
<gene>
    <name evidence="6" type="primary">degU_9</name>
    <name evidence="6" type="ORF">SCARR_04526</name>
</gene>
<name>A0A6C2UR70_9BACT</name>
<proteinExistence type="predicted"/>
<dbReference type="SUPFAM" id="SSF46894">
    <property type="entry name" value="C-terminal effector domain of the bipartite response regulators"/>
    <property type="match status" value="1"/>
</dbReference>
<dbReference type="PANTHER" id="PTHR43214">
    <property type="entry name" value="TWO-COMPONENT RESPONSE REGULATOR"/>
    <property type="match status" value="1"/>
</dbReference>
<reference evidence="6 7" key="1">
    <citation type="submission" date="2019-04" db="EMBL/GenBank/DDBJ databases">
        <authorList>
            <person name="Van Vliet M D."/>
        </authorList>
    </citation>
    <scope>NUCLEOTIDE SEQUENCE [LARGE SCALE GENOMIC DNA]</scope>
    <source>
        <strain evidence="6 7">F21</strain>
    </source>
</reference>
<evidence type="ECO:0000256" key="1">
    <source>
        <dbReference type="ARBA" id="ARBA00022553"/>
    </source>
</evidence>
<dbReference type="InterPro" id="IPR016032">
    <property type="entry name" value="Sig_transdc_resp-reg_C-effctor"/>
</dbReference>
<dbReference type="InterPro" id="IPR039420">
    <property type="entry name" value="WalR-like"/>
</dbReference>
<evidence type="ECO:0000259" key="4">
    <source>
        <dbReference type="PROSITE" id="PS50043"/>
    </source>
</evidence>
<dbReference type="InterPro" id="IPR058245">
    <property type="entry name" value="NreC/VraR/RcsB-like_REC"/>
</dbReference>
<dbReference type="Gene3D" id="3.40.50.2300">
    <property type="match status" value="1"/>
</dbReference>
<dbReference type="CDD" id="cd06170">
    <property type="entry name" value="LuxR_C_like"/>
    <property type="match status" value="1"/>
</dbReference>
<dbReference type="RefSeq" id="WP_136063824.1">
    <property type="nucleotide sequence ID" value="NZ_CAAHFH010000002.1"/>
</dbReference>